<feature type="transmembrane region" description="Helical" evidence="1">
    <location>
        <begin position="12"/>
        <end position="33"/>
    </location>
</feature>
<organism evidence="2">
    <name type="scientific">Arundo donax</name>
    <name type="common">Giant reed</name>
    <name type="synonym">Donax arundinaceus</name>
    <dbReference type="NCBI Taxonomy" id="35708"/>
    <lineage>
        <taxon>Eukaryota</taxon>
        <taxon>Viridiplantae</taxon>
        <taxon>Streptophyta</taxon>
        <taxon>Embryophyta</taxon>
        <taxon>Tracheophyta</taxon>
        <taxon>Spermatophyta</taxon>
        <taxon>Magnoliopsida</taxon>
        <taxon>Liliopsida</taxon>
        <taxon>Poales</taxon>
        <taxon>Poaceae</taxon>
        <taxon>PACMAD clade</taxon>
        <taxon>Arundinoideae</taxon>
        <taxon>Arundineae</taxon>
        <taxon>Arundo</taxon>
    </lineage>
</organism>
<keyword evidence="1" id="KW-1133">Transmembrane helix</keyword>
<sequence length="64" mass="7323">MMQRFSSGFLTQPFFMGTLLFNFAIAIQIYAYFSHPDALYSVIHIFVTLSAVTNKVDLRVILLC</sequence>
<name>A0A0A9BGV0_ARUDO</name>
<reference evidence="2" key="2">
    <citation type="journal article" date="2015" name="Data Brief">
        <title>Shoot transcriptome of the giant reed, Arundo donax.</title>
        <authorList>
            <person name="Barrero R.A."/>
            <person name="Guerrero F.D."/>
            <person name="Moolhuijzen P."/>
            <person name="Goolsby J.A."/>
            <person name="Tidwell J."/>
            <person name="Bellgard S.E."/>
            <person name="Bellgard M.I."/>
        </authorList>
    </citation>
    <scope>NUCLEOTIDE SEQUENCE</scope>
    <source>
        <tissue evidence="2">Shoot tissue taken approximately 20 cm above the soil surface</tissue>
    </source>
</reference>
<protein>
    <submittedName>
        <fullName evidence="2">Uncharacterized protein</fullName>
    </submittedName>
</protein>
<dbReference type="AlphaFoldDB" id="A0A0A9BGV0"/>
<evidence type="ECO:0000256" key="1">
    <source>
        <dbReference type="SAM" id="Phobius"/>
    </source>
</evidence>
<accession>A0A0A9BGV0</accession>
<reference evidence="2" key="1">
    <citation type="submission" date="2014-09" db="EMBL/GenBank/DDBJ databases">
        <authorList>
            <person name="Magalhaes I.L.F."/>
            <person name="Oliveira U."/>
            <person name="Santos F.R."/>
            <person name="Vidigal T.H.D.A."/>
            <person name="Brescovit A.D."/>
            <person name="Santos A.J."/>
        </authorList>
    </citation>
    <scope>NUCLEOTIDE SEQUENCE</scope>
    <source>
        <tissue evidence="2">Shoot tissue taken approximately 20 cm above the soil surface</tissue>
    </source>
</reference>
<evidence type="ECO:0000313" key="2">
    <source>
        <dbReference type="EMBL" id="JAD63174.1"/>
    </source>
</evidence>
<proteinExistence type="predicted"/>
<dbReference type="EMBL" id="GBRH01234721">
    <property type="protein sequence ID" value="JAD63174.1"/>
    <property type="molecule type" value="Transcribed_RNA"/>
</dbReference>
<keyword evidence="1" id="KW-0472">Membrane</keyword>
<keyword evidence="1" id="KW-0812">Transmembrane</keyword>